<dbReference type="InterPro" id="IPR036179">
    <property type="entry name" value="Ig-like_dom_sf"/>
</dbReference>
<keyword evidence="9" id="KW-1185">Reference proteome</keyword>
<organism evidence="8 9">
    <name type="scientific">Dibothriocephalus latus</name>
    <name type="common">Fish tapeworm</name>
    <name type="synonym">Diphyllobothrium latum</name>
    <dbReference type="NCBI Taxonomy" id="60516"/>
    <lineage>
        <taxon>Eukaryota</taxon>
        <taxon>Metazoa</taxon>
        <taxon>Spiralia</taxon>
        <taxon>Lophotrochozoa</taxon>
        <taxon>Platyhelminthes</taxon>
        <taxon>Cestoda</taxon>
        <taxon>Eucestoda</taxon>
        <taxon>Diphyllobothriidea</taxon>
        <taxon>Diphyllobothriidae</taxon>
        <taxon>Dibothriocephalus</taxon>
    </lineage>
</organism>
<dbReference type="SMART" id="SM00060">
    <property type="entry name" value="FN3"/>
    <property type="match status" value="2"/>
</dbReference>
<dbReference type="Gene3D" id="2.60.40.10">
    <property type="entry name" value="Immunoglobulins"/>
    <property type="match status" value="6"/>
</dbReference>
<dbReference type="InterPro" id="IPR003598">
    <property type="entry name" value="Ig_sub2"/>
</dbReference>
<evidence type="ECO:0000256" key="4">
    <source>
        <dbReference type="SAM" id="MobiDB-lite"/>
    </source>
</evidence>
<dbReference type="EMBL" id="UYRU01061222">
    <property type="protein sequence ID" value="VDN15046.1"/>
    <property type="molecule type" value="Genomic_DNA"/>
</dbReference>
<evidence type="ECO:0000259" key="7">
    <source>
        <dbReference type="PROSITE" id="PS50853"/>
    </source>
</evidence>
<dbReference type="PROSITE" id="PS50853">
    <property type="entry name" value="FN3"/>
    <property type="match status" value="1"/>
</dbReference>
<dbReference type="SUPFAM" id="SSF48726">
    <property type="entry name" value="Immunoglobulin"/>
    <property type="match status" value="4"/>
</dbReference>
<dbReference type="InterPro" id="IPR013783">
    <property type="entry name" value="Ig-like_fold"/>
</dbReference>
<dbReference type="InterPro" id="IPR013098">
    <property type="entry name" value="Ig_I-set"/>
</dbReference>
<feature type="transmembrane region" description="Helical" evidence="5">
    <location>
        <begin position="875"/>
        <end position="899"/>
    </location>
</feature>
<dbReference type="PANTHER" id="PTHR44170:SF6">
    <property type="entry name" value="CONTACTIN"/>
    <property type="match status" value="1"/>
</dbReference>
<dbReference type="InterPro" id="IPR003599">
    <property type="entry name" value="Ig_sub"/>
</dbReference>
<sequence>MEFTCKGTGYPEPKVTWFDATTKKPLSQSSLTENASPSSYPSAAANTNTGIHINQFLGQLTISDPAPRQVFAVYCNISNEAGWKTSRTVNVEWLLNGHVLATTGGGRYSVTPEGDLNISELQVMDSGRYACQARNAAGVRASPIAVLTVRQTTPFLTVPQDKTADIGGTVIFDCQANSGLITWRRGPGEPSIDTSRARLAGDHLKIEDIQPSDAGTYICVTSDGSISAKATLYVQTPLAFKTRPSNQTVTEGEDVLLFCETSGSPKPSVYWDLPNQMPLFPENSYENVHVHPNGNLEIRNVRLNNSGVYQCSAHSSYGVIHATAVLNVRSIPRTPMFQEESDLALDGDSSSMHRIPPIISLPPANQTQPVSGISERLTLRGTEDSTWEVMWLRGTRSTGGLQEHLDFNQPDRFLLLPGGSLRITDLLVEDTGNYTCVVQEKLMHGIENAQVVNWTASLIVVPSNVYLERQMYHDAQPDRGWQVLEESWPSRTIRLEPLQRDGNYYLLVRPRWIDGRIGWASAPLGPLRMTSTRYPLHKGGAFTPSVTQDLVDQVRATEVTALDIQVISPRKARVSWSLAHPADSVSLLHGFNLRFKEVPLMNCVSELFPSRSNRKHVQSPKMGGGQYCSLSDRPDEKSLLQRTQDLQHHLRAVLPTAQGISLVPQENPEVEKDVLVGGDEGQASLPIWQTPLMDLKPFRCYSVSVQPYATFPGFGKALGTRSSSLLFLTPEEQPSQPPVVRGLRRKTNHSVEVTWSPPPADAWNGFLSEFYVYIFNAAENDKRELKFTYGEESGVVGGLKAGEVYHLQMTVVNCKGSSQRSIPLNFSVSASGVVHESTGLPQLASQGHGQQDASSASRDSTSASSTSKEFLSQSWLIGGILAALIFWISIIVLVILCCLRRQAATKPIFPSVCSGYDGDSGRTCKNPIAVGSASADTFAAKFKANTAGGNNCHLEPLIKPHSTSGSSELEMITTTASALNRPNQTVTGGSDLFKTSSNLTATGEVQLNPALMPFPNTTLASSNSSSAGHRTGFDDAFIPMHNSDFYSASPYLNQMQQGHMLPYSSSEFPEHLNYRGPPPPPTPPSDINPFATSMMDSTKCTMTGLPMVAPVAHLASSNFPANGSEVNSA</sequence>
<feature type="domain" description="Ig-like" evidence="6">
    <location>
        <begin position="41"/>
        <end position="148"/>
    </location>
</feature>
<dbReference type="InterPro" id="IPR003961">
    <property type="entry name" value="FN3_dom"/>
</dbReference>
<name>A0A3P7PAP8_DIBLA</name>
<dbReference type="GO" id="GO:0016020">
    <property type="term" value="C:membrane"/>
    <property type="evidence" value="ECO:0007669"/>
    <property type="project" value="UniProtKB-SubCell"/>
</dbReference>
<evidence type="ECO:0000256" key="5">
    <source>
        <dbReference type="SAM" id="Phobius"/>
    </source>
</evidence>
<gene>
    <name evidence="8" type="ORF">DILT_LOCUS10877</name>
</gene>
<feature type="domain" description="Fibronectin type-III" evidence="7">
    <location>
        <begin position="734"/>
        <end position="831"/>
    </location>
</feature>
<dbReference type="Proteomes" id="UP000281553">
    <property type="component" value="Unassembled WGS sequence"/>
</dbReference>
<reference evidence="8 9" key="1">
    <citation type="submission" date="2018-11" db="EMBL/GenBank/DDBJ databases">
        <authorList>
            <consortium name="Pathogen Informatics"/>
        </authorList>
    </citation>
    <scope>NUCLEOTIDE SEQUENCE [LARGE SCALE GENOMIC DNA]</scope>
</reference>
<evidence type="ECO:0000256" key="3">
    <source>
        <dbReference type="ARBA" id="ARBA00023319"/>
    </source>
</evidence>
<feature type="domain" description="Ig-like" evidence="6">
    <location>
        <begin position="356"/>
        <end position="453"/>
    </location>
</feature>
<dbReference type="AlphaFoldDB" id="A0A3P7PAP8"/>
<feature type="domain" description="Ig-like" evidence="6">
    <location>
        <begin position="154"/>
        <end position="235"/>
    </location>
</feature>
<evidence type="ECO:0000313" key="9">
    <source>
        <dbReference type="Proteomes" id="UP000281553"/>
    </source>
</evidence>
<dbReference type="FunFam" id="2.60.40.10:FF:000032">
    <property type="entry name" value="palladin isoform X1"/>
    <property type="match status" value="1"/>
</dbReference>
<feature type="region of interest" description="Disordered" evidence="4">
    <location>
        <begin position="1062"/>
        <end position="1085"/>
    </location>
</feature>
<dbReference type="OrthoDB" id="428111at2759"/>
<dbReference type="CDD" id="cd00096">
    <property type="entry name" value="Ig"/>
    <property type="match status" value="2"/>
</dbReference>
<dbReference type="CDD" id="cd00063">
    <property type="entry name" value="FN3"/>
    <property type="match status" value="1"/>
</dbReference>
<dbReference type="InterPro" id="IPR036116">
    <property type="entry name" value="FN3_sf"/>
</dbReference>
<dbReference type="GO" id="GO:0098609">
    <property type="term" value="P:cell-cell adhesion"/>
    <property type="evidence" value="ECO:0007669"/>
    <property type="project" value="TreeGrafter"/>
</dbReference>
<feature type="non-terminal residue" evidence="8">
    <location>
        <position position="1129"/>
    </location>
</feature>
<dbReference type="InterPro" id="IPR007110">
    <property type="entry name" value="Ig-like_dom"/>
</dbReference>
<keyword evidence="3" id="KW-0393">Immunoglobulin domain</keyword>
<feature type="compositionally biased region" description="Pro residues" evidence="4">
    <location>
        <begin position="1076"/>
        <end position="1085"/>
    </location>
</feature>
<keyword evidence="2" id="KW-1015">Disulfide bond</keyword>
<evidence type="ECO:0000259" key="6">
    <source>
        <dbReference type="PROSITE" id="PS50835"/>
    </source>
</evidence>
<evidence type="ECO:0000313" key="8">
    <source>
        <dbReference type="EMBL" id="VDN15046.1"/>
    </source>
</evidence>
<keyword evidence="1" id="KW-0677">Repeat</keyword>
<evidence type="ECO:0000256" key="1">
    <source>
        <dbReference type="ARBA" id="ARBA00022737"/>
    </source>
</evidence>
<protein>
    <submittedName>
        <fullName evidence="8">Uncharacterized protein</fullName>
    </submittedName>
</protein>
<dbReference type="PANTHER" id="PTHR44170">
    <property type="entry name" value="PROTEIN SIDEKICK"/>
    <property type="match status" value="1"/>
</dbReference>
<evidence type="ECO:0000256" key="2">
    <source>
        <dbReference type="ARBA" id="ARBA00023157"/>
    </source>
</evidence>
<keyword evidence="5" id="KW-1133">Transmembrane helix</keyword>
<keyword evidence="5" id="KW-0472">Membrane</keyword>
<dbReference type="Pfam" id="PF00041">
    <property type="entry name" value="fn3"/>
    <property type="match status" value="1"/>
</dbReference>
<proteinExistence type="predicted"/>
<feature type="compositionally biased region" description="Low complexity" evidence="4">
    <location>
        <begin position="852"/>
        <end position="863"/>
    </location>
</feature>
<feature type="domain" description="Ig-like" evidence="6">
    <location>
        <begin position="237"/>
        <end position="327"/>
    </location>
</feature>
<dbReference type="PROSITE" id="PS50835">
    <property type="entry name" value="IG_LIKE"/>
    <property type="match status" value="4"/>
</dbReference>
<dbReference type="SUPFAM" id="SSF49265">
    <property type="entry name" value="Fibronectin type III"/>
    <property type="match status" value="1"/>
</dbReference>
<dbReference type="Pfam" id="PF07679">
    <property type="entry name" value="I-set"/>
    <property type="match status" value="3"/>
</dbReference>
<dbReference type="SMART" id="SM00409">
    <property type="entry name" value="IG"/>
    <property type="match status" value="4"/>
</dbReference>
<dbReference type="SMART" id="SM00408">
    <property type="entry name" value="IGc2"/>
    <property type="match status" value="4"/>
</dbReference>
<keyword evidence="5" id="KW-0812">Transmembrane</keyword>
<accession>A0A3P7PAP8</accession>
<feature type="region of interest" description="Disordered" evidence="4">
    <location>
        <begin position="844"/>
        <end position="863"/>
    </location>
</feature>